<dbReference type="InterPro" id="IPR006300">
    <property type="entry name" value="FlgB"/>
</dbReference>
<accession>A0A0A2SRC9</accession>
<evidence type="ECO:0000313" key="7">
    <source>
        <dbReference type="EMBL" id="KGP63690.1"/>
    </source>
</evidence>
<evidence type="ECO:0000256" key="2">
    <source>
        <dbReference type="ARBA" id="ARBA00009677"/>
    </source>
</evidence>
<evidence type="ECO:0000313" key="8">
    <source>
        <dbReference type="Proteomes" id="UP000054422"/>
    </source>
</evidence>
<organism evidence="7 8">
    <name type="scientific">Legionella norrlandica</name>
    <dbReference type="NCBI Taxonomy" id="1498499"/>
    <lineage>
        <taxon>Bacteria</taxon>
        <taxon>Pseudomonadati</taxon>
        <taxon>Pseudomonadota</taxon>
        <taxon>Gammaproteobacteria</taxon>
        <taxon>Legionellales</taxon>
        <taxon>Legionellaceae</taxon>
        <taxon>Legionella</taxon>
    </lineage>
</organism>
<evidence type="ECO:0000256" key="6">
    <source>
        <dbReference type="PIRNR" id="PIRNR002889"/>
    </source>
</evidence>
<evidence type="ECO:0000256" key="1">
    <source>
        <dbReference type="ARBA" id="ARBA00004117"/>
    </source>
</evidence>
<gene>
    <name evidence="7" type="ORF">EP47_04830</name>
</gene>
<name>A0A0A2SRC9_9GAMM</name>
<reference evidence="7 8" key="1">
    <citation type="submission" date="2014-05" db="EMBL/GenBank/DDBJ databases">
        <authorList>
            <person name="Rizzardi K."/>
            <person name="Winiecka-Krusnell J."/>
            <person name="Ramliden M."/>
            <person name="Alm E."/>
            <person name="Andersson S."/>
            <person name="Byfors S."/>
        </authorList>
    </citation>
    <scope>NUCLEOTIDE SEQUENCE [LARGE SCALE GENOMIC DNA]</scope>
    <source>
        <strain evidence="7 8">LEGN</strain>
    </source>
</reference>
<comment type="function">
    <text evidence="5 6">Structural component of flagellum, the bacterial motility apparatus. Part of the rod structure of flagellar basal body.</text>
</comment>
<comment type="subunit">
    <text evidence="6">The basal body constitutes a major portion of the flagellar organelle and consists of a number of rings mounted on a central rod.</text>
</comment>
<keyword evidence="8" id="KW-1185">Reference proteome</keyword>
<dbReference type="Proteomes" id="UP000054422">
    <property type="component" value="Unassembled WGS sequence"/>
</dbReference>
<dbReference type="AlphaFoldDB" id="A0A0A2SRC9"/>
<dbReference type="RefSeq" id="WP_035888047.1">
    <property type="nucleotide sequence ID" value="NZ_JNCF01000011.1"/>
</dbReference>
<comment type="subcellular location">
    <subcellularLocation>
        <location evidence="1 6">Bacterial flagellum basal body</location>
    </subcellularLocation>
</comment>
<dbReference type="GO" id="GO:0030694">
    <property type="term" value="C:bacterial-type flagellum basal body, rod"/>
    <property type="evidence" value="ECO:0007669"/>
    <property type="project" value="InterPro"/>
</dbReference>
<dbReference type="STRING" id="1498499.EP47_04830"/>
<keyword evidence="4 6" id="KW-0975">Bacterial flagellum</keyword>
<sequence>MTGLINFDRETQALNLCEMRANLIARNLANTNTPNFKAQDLNFGEAMDRVSSGSSLNQTHVNHLSGEDLQTNKSIYYRVPMQQKINENTVDDEIERKNFIENSLRYQMTIGSIERKAAQYIKAIRGE</sequence>
<proteinExistence type="inferred from homology"/>
<protein>
    <recommendedName>
        <fullName evidence="3 6">Flagellar basal body rod protein FlgB</fullName>
    </recommendedName>
</protein>
<evidence type="ECO:0000256" key="3">
    <source>
        <dbReference type="ARBA" id="ARBA00014376"/>
    </source>
</evidence>
<evidence type="ECO:0000256" key="4">
    <source>
        <dbReference type="ARBA" id="ARBA00023143"/>
    </source>
</evidence>
<comment type="caution">
    <text evidence="7">The sequence shown here is derived from an EMBL/GenBank/DDBJ whole genome shotgun (WGS) entry which is preliminary data.</text>
</comment>
<dbReference type="PIRSF" id="PIRSF002889">
    <property type="entry name" value="Rod_FlgB"/>
    <property type="match status" value="1"/>
</dbReference>
<dbReference type="NCBIfam" id="TIGR01396">
    <property type="entry name" value="FlgB"/>
    <property type="match status" value="1"/>
</dbReference>
<dbReference type="OrthoDB" id="9788334at2"/>
<dbReference type="EMBL" id="JNCF01000011">
    <property type="protein sequence ID" value="KGP63690.1"/>
    <property type="molecule type" value="Genomic_DNA"/>
</dbReference>
<evidence type="ECO:0000256" key="5">
    <source>
        <dbReference type="ARBA" id="ARBA00024934"/>
    </source>
</evidence>
<dbReference type="GO" id="GO:0071973">
    <property type="term" value="P:bacterial-type flagellum-dependent cell motility"/>
    <property type="evidence" value="ECO:0007669"/>
    <property type="project" value="InterPro"/>
</dbReference>
<comment type="similarity">
    <text evidence="2 6">Belongs to the flagella basal body rod proteins family.</text>
</comment>